<dbReference type="Proteomes" id="UP001345219">
    <property type="component" value="Chromosome 11"/>
</dbReference>
<evidence type="ECO:0000256" key="2">
    <source>
        <dbReference type="ARBA" id="ARBA00006574"/>
    </source>
</evidence>
<feature type="transmembrane region" description="Helical" evidence="8">
    <location>
        <begin position="227"/>
        <end position="249"/>
    </location>
</feature>
<keyword evidence="10" id="KW-1185">Reference proteome</keyword>
<evidence type="ECO:0000313" key="9">
    <source>
        <dbReference type="EMBL" id="KAK4763492.1"/>
    </source>
</evidence>
<keyword evidence="3 8" id="KW-0812">Transmembrane</keyword>
<keyword evidence="4" id="KW-0611">Plant defense</keyword>
<dbReference type="GO" id="GO:0006952">
    <property type="term" value="P:defense response"/>
    <property type="evidence" value="ECO:0007669"/>
    <property type="project" value="UniProtKB-KW"/>
</dbReference>
<gene>
    <name evidence="9" type="ORF">SAY87_012930</name>
</gene>
<dbReference type="AlphaFoldDB" id="A0AAN7KH33"/>
<comment type="caution">
    <text evidence="9">The sequence shown here is derived from an EMBL/GenBank/DDBJ whole genome shotgun (WGS) entry which is preliminary data.</text>
</comment>
<evidence type="ECO:0000256" key="8">
    <source>
        <dbReference type="SAM" id="Phobius"/>
    </source>
</evidence>
<organism evidence="9 10">
    <name type="scientific">Trapa incisa</name>
    <dbReference type="NCBI Taxonomy" id="236973"/>
    <lineage>
        <taxon>Eukaryota</taxon>
        <taxon>Viridiplantae</taxon>
        <taxon>Streptophyta</taxon>
        <taxon>Embryophyta</taxon>
        <taxon>Tracheophyta</taxon>
        <taxon>Spermatophyta</taxon>
        <taxon>Magnoliopsida</taxon>
        <taxon>eudicotyledons</taxon>
        <taxon>Gunneridae</taxon>
        <taxon>Pentapetalae</taxon>
        <taxon>rosids</taxon>
        <taxon>malvids</taxon>
        <taxon>Myrtales</taxon>
        <taxon>Lythraceae</taxon>
        <taxon>Trapa</taxon>
    </lineage>
</organism>
<comment type="subcellular location">
    <subcellularLocation>
        <location evidence="1">Membrane</location>
        <topology evidence="1">Multi-pass membrane protein</topology>
    </subcellularLocation>
</comment>
<accession>A0AAN7KH33</accession>
<evidence type="ECO:0008006" key="11">
    <source>
        <dbReference type="Google" id="ProtNLM"/>
    </source>
</evidence>
<dbReference type="GO" id="GO:0016020">
    <property type="term" value="C:membrane"/>
    <property type="evidence" value="ECO:0007669"/>
    <property type="project" value="UniProtKB-SubCell"/>
</dbReference>
<evidence type="ECO:0000256" key="6">
    <source>
        <dbReference type="ARBA" id="ARBA00023136"/>
    </source>
</evidence>
<sequence>MAGAGGGVEVTAARSLQETPTWALATVCFLFISLSLFIEHLIHLLSHWLKKGRMTALYEAVEKLKSVLMLLGFMSLILAMTQRSISRICIPKSVADTMLPCSKQISRKTTKSHGSNMTPTHWQELGRRLASASTGRDYCESKGKTSLISQEGLNQLSIFIFVLAVMQIVYSFLTMTLGRLKMRRWKAWEEETQTVEYQAANDPNRFRFTRQTTFGRRHMSSCTGPPLVLWAMVLALGTKLEVIVARMALQLQDNNVVIKGIPLVQPNDNLFWFSHPKYVLTLLHFTLFMVIIKFILHLTTQKK</sequence>
<protein>
    <recommendedName>
        <fullName evidence="11">MLO-like protein</fullName>
    </recommendedName>
</protein>
<dbReference type="PANTHER" id="PTHR31942:SF89">
    <property type="entry name" value="MLO-LIKE PROTEIN 3"/>
    <property type="match status" value="1"/>
</dbReference>
<keyword evidence="7" id="KW-0568">Pathogenesis-related protein</keyword>
<feature type="transmembrane region" description="Helical" evidence="8">
    <location>
        <begin position="22"/>
        <end position="45"/>
    </location>
</feature>
<evidence type="ECO:0000313" key="10">
    <source>
        <dbReference type="Proteomes" id="UP001345219"/>
    </source>
</evidence>
<keyword evidence="5 8" id="KW-1133">Transmembrane helix</keyword>
<dbReference type="InterPro" id="IPR004326">
    <property type="entry name" value="Mlo"/>
</dbReference>
<comment type="similarity">
    <text evidence="2">Belongs to the MLO family.</text>
</comment>
<dbReference type="EMBL" id="JAXIOK010000008">
    <property type="protein sequence ID" value="KAK4763492.1"/>
    <property type="molecule type" value="Genomic_DNA"/>
</dbReference>
<reference evidence="9 10" key="1">
    <citation type="journal article" date="2023" name="Hortic Res">
        <title>Pangenome of water caltrop reveals structural variations and asymmetric subgenome divergence after allopolyploidization.</title>
        <authorList>
            <person name="Zhang X."/>
            <person name="Chen Y."/>
            <person name="Wang L."/>
            <person name="Yuan Y."/>
            <person name="Fang M."/>
            <person name="Shi L."/>
            <person name="Lu R."/>
            <person name="Comes H.P."/>
            <person name="Ma Y."/>
            <person name="Chen Y."/>
            <person name="Huang G."/>
            <person name="Zhou Y."/>
            <person name="Zheng Z."/>
            <person name="Qiu Y."/>
        </authorList>
    </citation>
    <scope>NUCLEOTIDE SEQUENCE [LARGE SCALE GENOMIC DNA]</scope>
    <source>
        <tissue evidence="9">Roots</tissue>
    </source>
</reference>
<evidence type="ECO:0000256" key="4">
    <source>
        <dbReference type="ARBA" id="ARBA00022821"/>
    </source>
</evidence>
<name>A0AAN7KH33_9MYRT</name>
<evidence type="ECO:0000256" key="1">
    <source>
        <dbReference type="ARBA" id="ARBA00004141"/>
    </source>
</evidence>
<feature type="transmembrane region" description="Helical" evidence="8">
    <location>
        <begin position="156"/>
        <end position="177"/>
    </location>
</feature>
<dbReference type="Pfam" id="PF03094">
    <property type="entry name" value="Mlo"/>
    <property type="match status" value="1"/>
</dbReference>
<feature type="transmembrane region" description="Helical" evidence="8">
    <location>
        <begin position="66"/>
        <end position="85"/>
    </location>
</feature>
<feature type="transmembrane region" description="Helical" evidence="8">
    <location>
        <begin position="278"/>
        <end position="296"/>
    </location>
</feature>
<evidence type="ECO:0000256" key="3">
    <source>
        <dbReference type="ARBA" id="ARBA00022692"/>
    </source>
</evidence>
<dbReference type="PANTHER" id="PTHR31942">
    <property type="entry name" value="MLO-LIKE PROTEIN 1"/>
    <property type="match status" value="1"/>
</dbReference>
<evidence type="ECO:0000256" key="5">
    <source>
        <dbReference type="ARBA" id="ARBA00022989"/>
    </source>
</evidence>
<evidence type="ECO:0000256" key="7">
    <source>
        <dbReference type="ARBA" id="ARBA00023265"/>
    </source>
</evidence>
<proteinExistence type="inferred from homology"/>
<keyword evidence="6 8" id="KW-0472">Membrane</keyword>